<keyword evidence="3" id="KW-1185">Reference proteome</keyword>
<sequence>MPLPPIPVQSMEFMGFRAIEKQVSTTSHHTPPPSTVTHFSEQPFRAGYSGPAFGRAAELFQNPSSNEREAILLREIEKEKIRRELIAGEILRKRVLLEEEVTRRRDMMLVAALCRPHEGFSLSSAWASDFGPRVSVLESRAIKERLAFSYEERLRGYRNRSGMAGFEMVPFQRIPERRISEIKVIESSLEVREDQIVQEAMPGQNLSGVKRKAVTLLEAGASELHSVDLKKKPKEEWSCSICQVSASSEFSLNQHFQGKKHKAKEALGQRAGGTGKNYAIGLFPKKVGQPIKLDGE</sequence>
<evidence type="ECO:0000259" key="1">
    <source>
        <dbReference type="SMART" id="SM00451"/>
    </source>
</evidence>
<dbReference type="PANTHER" id="PTHR47487">
    <property type="entry name" value="OS06G0651300 PROTEIN-RELATED"/>
    <property type="match status" value="1"/>
</dbReference>
<dbReference type="InterPro" id="IPR036236">
    <property type="entry name" value="Znf_C2H2_sf"/>
</dbReference>
<name>A0A6A4M1H3_9ERIC</name>
<feature type="non-terminal residue" evidence="2">
    <location>
        <position position="1"/>
    </location>
</feature>
<dbReference type="Gene3D" id="3.30.160.60">
    <property type="entry name" value="Classic Zinc Finger"/>
    <property type="match status" value="1"/>
</dbReference>
<dbReference type="GO" id="GO:0003676">
    <property type="term" value="F:nucleic acid binding"/>
    <property type="evidence" value="ECO:0007669"/>
    <property type="project" value="InterPro"/>
</dbReference>
<dbReference type="Proteomes" id="UP000428333">
    <property type="component" value="Linkage Group LG02"/>
</dbReference>
<dbReference type="SUPFAM" id="SSF57667">
    <property type="entry name" value="beta-beta-alpha zinc fingers"/>
    <property type="match status" value="1"/>
</dbReference>
<proteinExistence type="predicted"/>
<dbReference type="GO" id="GO:0008270">
    <property type="term" value="F:zinc ion binding"/>
    <property type="evidence" value="ECO:0007669"/>
    <property type="project" value="InterPro"/>
</dbReference>
<organism evidence="2 3">
    <name type="scientific">Rhododendron williamsianum</name>
    <dbReference type="NCBI Taxonomy" id="262921"/>
    <lineage>
        <taxon>Eukaryota</taxon>
        <taxon>Viridiplantae</taxon>
        <taxon>Streptophyta</taxon>
        <taxon>Embryophyta</taxon>
        <taxon>Tracheophyta</taxon>
        <taxon>Spermatophyta</taxon>
        <taxon>Magnoliopsida</taxon>
        <taxon>eudicotyledons</taxon>
        <taxon>Gunneridae</taxon>
        <taxon>Pentapetalae</taxon>
        <taxon>asterids</taxon>
        <taxon>Ericales</taxon>
        <taxon>Ericaceae</taxon>
        <taxon>Ericoideae</taxon>
        <taxon>Rhodoreae</taxon>
        <taxon>Rhododendron</taxon>
    </lineage>
</organism>
<dbReference type="PANTHER" id="PTHR47487:SF8">
    <property type="entry name" value="OS08G0270900 PROTEIN"/>
    <property type="match status" value="1"/>
</dbReference>
<dbReference type="InterPro" id="IPR013087">
    <property type="entry name" value="Znf_C2H2_type"/>
</dbReference>
<evidence type="ECO:0000313" key="3">
    <source>
        <dbReference type="Proteomes" id="UP000428333"/>
    </source>
</evidence>
<gene>
    <name evidence="2" type="ORF">C3L33_03784</name>
</gene>
<feature type="domain" description="U1-type" evidence="1">
    <location>
        <begin position="234"/>
        <end position="268"/>
    </location>
</feature>
<dbReference type="InterPro" id="IPR003604">
    <property type="entry name" value="Matrin/U1-like-C_Znf_C2H2"/>
</dbReference>
<dbReference type="Pfam" id="PF12874">
    <property type="entry name" value="zf-met"/>
    <property type="match status" value="1"/>
</dbReference>
<accession>A0A6A4M1H3</accession>
<comment type="caution">
    <text evidence="2">The sequence shown here is derived from an EMBL/GenBank/DDBJ whole genome shotgun (WGS) entry which is preliminary data.</text>
</comment>
<dbReference type="OrthoDB" id="1436989at2759"/>
<dbReference type="AlphaFoldDB" id="A0A6A4M1H3"/>
<dbReference type="EMBL" id="QEFC01000336">
    <property type="protein sequence ID" value="KAE9464305.1"/>
    <property type="molecule type" value="Genomic_DNA"/>
</dbReference>
<dbReference type="SMART" id="SM00451">
    <property type="entry name" value="ZnF_U1"/>
    <property type="match status" value="1"/>
</dbReference>
<reference evidence="2 3" key="1">
    <citation type="journal article" date="2019" name="Genome Biol. Evol.">
        <title>The Rhododendron genome and chromosomal organization provide insight into shared whole-genome duplications across the heath family (Ericaceae).</title>
        <authorList>
            <person name="Soza V.L."/>
            <person name="Lindsley D."/>
            <person name="Waalkes A."/>
            <person name="Ramage E."/>
            <person name="Patwardhan R.P."/>
            <person name="Burton J.N."/>
            <person name="Adey A."/>
            <person name="Kumar A."/>
            <person name="Qiu R."/>
            <person name="Shendure J."/>
            <person name="Hall B."/>
        </authorList>
    </citation>
    <scope>NUCLEOTIDE SEQUENCE [LARGE SCALE GENOMIC DNA]</scope>
    <source>
        <strain evidence="2">RSF 1966-606</strain>
    </source>
</reference>
<protein>
    <recommendedName>
        <fullName evidence="1">U1-type domain-containing protein</fullName>
    </recommendedName>
</protein>
<evidence type="ECO:0000313" key="2">
    <source>
        <dbReference type="EMBL" id="KAE9464305.1"/>
    </source>
</evidence>